<feature type="compositionally biased region" description="Low complexity" evidence="1">
    <location>
        <begin position="92"/>
        <end position="110"/>
    </location>
</feature>
<feature type="transmembrane region" description="Helical" evidence="2">
    <location>
        <begin position="205"/>
        <end position="226"/>
    </location>
</feature>
<dbReference type="InterPro" id="IPR019431">
    <property type="entry name" value="DUF2417"/>
</dbReference>
<keyword evidence="2" id="KW-0472">Membrane</keyword>
<dbReference type="Pfam" id="PF10329">
    <property type="entry name" value="DUF2417"/>
    <property type="match status" value="1"/>
</dbReference>
<feature type="transmembrane region" description="Helical" evidence="2">
    <location>
        <begin position="265"/>
        <end position="286"/>
    </location>
</feature>
<keyword evidence="2" id="KW-1133">Transmembrane helix</keyword>
<feature type="transmembrane region" description="Helical" evidence="2">
    <location>
        <begin position="233"/>
        <end position="253"/>
    </location>
</feature>
<sequence length="717" mass="78047">MCRSACLSQRTGLSQSTLQRPADVRLAREFTSQPARDRFDIPFSLHSMTLLRLLLLARFPLLGSYSMAQRKLGGSGAPHDSFDDAIEHPHPRSASSSSARRSADQAAAADDLADSRGANERTALLGSTTSRDYATEARRDRRALAEAGHPEAEGRRRPWSLRIDFAVALLLLFANGYFWTMSMAGVRGQFIANTALPKHAGSMGLPVLISFLACATNTASLLAFAVPHESPMLAFYTSILTAIFALTTLIISVSVTQLRVVEGPLTFIVLALAIVSALHAALSAALTDRYAPILDPPEELDPDYEPETGCWSSTKHGLRSCLGFLGISLPIAAAHIVILVGFILITINAIVRSVDASVEQPGQRWKVQPWLWQRRNFPELGHGFFQPKGREYRVHLSCRGIGLDDPPQFTASPSNTSSALQRPTVRRTIVVESERGIPGALDAEWVLKMLREGDLNSGDIEVRVCFWDRPGYGFSDASSTSSAPHIASALTQVLSVSGELARLEPPPSLEGADDAATVGPPSPLARSGLILVSRGESTALTSLFASIHPRIVHSFLYITPVSPSTHYLSPARSRFSAVPAFFTRTIPALWTELGIKRTWWAIRGVPRRRRVLAREGERVNGLIERAGLQEAHELDLGREADGAKAWERRRGRYPTRPTVVLGKSSVGDGGKKFVDDVVGEGLREWDREWKGGKSGCGSGGEAEQKCRDAVRSLMSLD</sequence>
<evidence type="ECO:0000256" key="2">
    <source>
        <dbReference type="SAM" id="Phobius"/>
    </source>
</evidence>
<dbReference type="OrthoDB" id="164921at2759"/>
<organism evidence="3 4">
    <name type="scientific">Rhodotorula toruloides</name>
    <name type="common">Yeast</name>
    <name type="synonym">Rhodosporidium toruloides</name>
    <dbReference type="NCBI Taxonomy" id="5286"/>
    <lineage>
        <taxon>Eukaryota</taxon>
        <taxon>Fungi</taxon>
        <taxon>Dikarya</taxon>
        <taxon>Basidiomycota</taxon>
        <taxon>Pucciniomycotina</taxon>
        <taxon>Microbotryomycetes</taxon>
        <taxon>Sporidiobolales</taxon>
        <taxon>Sporidiobolaceae</taxon>
        <taxon>Rhodotorula</taxon>
    </lineage>
</organism>
<name>A0A2S9ZW12_RHOTO</name>
<feature type="transmembrane region" description="Helical" evidence="2">
    <location>
        <begin position="322"/>
        <end position="345"/>
    </location>
</feature>
<protein>
    <submittedName>
        <fullName evidence="3">Uncharacterized protein</fullName>
    </submittedName>
</protein>
<dbReference type="EMBL" id="LCTV02000017">
    <property type="protein sequence ID" value="PRQ69945.1"/>
    <property type="molecule type" value="Genomic_DNA"/>
</dbReference>
<evidence type="ECO:0000313" key="3">
    <source>
        <dbReference type="EMBL" id="PRQ69945.1"/>
    </source>
</evidence>
<reference evidence="3 4" key="1">
    <citation type="journal article" date="2018" name="Elife">
        <title>Functional genomics of lipid metabolism in the oleaginous yeast Rhodosporidium toruloides.</title>
        <authorList>
            <person name="Coradetti S.T."/>
            <person name="Pinel D."/>
            <person name="Geiselman G."/>
            <person name="Ito M."/>
            <person name="Mondo S."/>
            <person name="Reilly M.C."/>
            <person name="Cheng Y.F."/>
            <person name="Bauer S."/>
            <person name="Grigoriev I."/>
            <person name="Gladden J.M."/>
            <person name="Simmons B.A."/>
            <person name="Brem R."/>
            <person name="Arkin A.P."/>
            <person name="Skerker J.M."/>
        </authorList>
    </citation>
    <scope>NUCLEOTIDE SEQUENCE [LARGE SCALE GENOMIC DNA]</scope>
    <source>
        <strain evidence="3 4">NBRC 0880</strain>
    </source>
</reference>
<feature type="transmembrane region" description="Helical" evidence="2">
    <location>
        <begin position="165"/>
        <end position="185"/>
    </location>
</feature>
<feature type="region of interest" description="Disordered" evidence="1">
    <location>
        <begin position="73"/>
        <end position="114"/>
    </location>
</feature>
<dbReference type="AlphaFoldDB" id="A0A2S9ZW12"/>
<gene>
    <name evidence="3" type="ORF">AAT19DRAFT_11598</name>
</gene>
<evidence type="ECO:0000256" key="1">
    <source>
        <dbReference type="SAM" id="MobiDB-lite"/>
    </source>
</evidence>
<evidence type="ECO:0000313" key="4">
    <source>
        <dbReference type="Proteomes" id="UP000239560"/>
    </source>
</evidence>
<proteinExistence type="predicted"/>
<dbReference type="Proteomes" id="UP000239560">
    <property type="component" value="Unassembled WGS sequence"/>
</dbReference>
<feature type="compositionally biased region" description="Basic and acidic residues" evidence="1">
    <location>
        <begin position="80"/>
        <end position="90"/>
    </location>
</feature>
<comment type="caution">
    <text evidence="3">The sequence shown here is derived from an EMBL/GenBank/DDBJ whole genome shotgun (WGS) entry which is preliminary data.</text>
</comment>
<keyword evidence="2" id="KW-0812">Transmembrane</keyword>
<accession>A0A2S9ZW12</accession>